<dbReference type="EMBL" id="VUAZ01000021">
    <property type="protein sequence ID" value="MPR01448.1"/>
    <property type="molecule type" value="Genomic_DNA"/>
</dbReference>
<evidence type="ECO:0000313" key="3">
    <source>
        <dbReference type="EMBL" id="MPQ86776.1"/>
    </source>
</evidence>
<dbReference type="EMBL" id="VUBA01000171">
    <property type="protein sequence ID" value="MPQ86776.1"/>
    <property type="molecule type" value="Genomic_DNA"/>
</dbReference>
<dbReference type="FunFam" id="3.40.50.720:FF:000084">
    <property type="entry name" value="Short-chain dehydrogenase reductase"/>
    <property type="match status" value="1"/>
</dbReference>
<name>A0A5N7JZQ0_9PSED</name>
<evidence type="ECO:0000256" key="2">
    <source>
        <dbReference type="ARBA" id="ARBA00023002"/>
    </source>
</evidence>
<dbReference type="InterPro" id="IPR036291">
    <property type="entry name" value="NAD(P)-bd_dom_sf"/>
</dbReference>
<dbReference type="PRINTS" id="PR00081">
    <property type="entry name" value="GDHRDH"/>
</dbReference>
<dbReference type="Proteomes" id="UP000326112">
    <property type="component" value="Unassembled WGS sequence"/>
</dbReference>
<evidence type="ECO:0000313" key="4">
    <source>
        <dbReference type="EMBL" id="MPR01448.1"/>
    </source>
</evidence>
<proteinExistence type="inferred from homology"/>
<accession>A0A5N7JZQ0</accession>
<dbReference type="SUPFAM" id="SSF51735">
    <property type="entry name" value="NAD(P)-binding Rossmann-fold domains"/>
    <property type="match status" value="1"/>
</dbReference>
<gene>
    <name evidence="4" type="ORF">F0169_04760</name>
    <name evidence="3" type="ORF">F0170_24010</name>
</gene>
<dbReference type="AlphaFoldDB" id="A0A5N7JZQ0"/>
<dbReference type="InterPro" id="IPR051122">
    <property type="entry name" value="SDR_DHRS6-like"/>
</dbReference>
<dbReference type="InterPro" id="IPR002347">
    <property type="entry name" value="SDR_fam"/>
</dbReference>
<dbReference type="Proteomes" id="UP000325438">
    <property type="component" value="Unassembled WGS sequence"/>
</dbReference>
<evidence type="ECO:0000313" key="6">
    <source>
        <dbReference type="Proteomes" id="UP000326112"/>
    </source>
</evidence>
<comment type="caution">
    <text evidence="3">The sequence shown here is derived from an EMBL/GenBank/DDBJ whole genome shotgun (WGS) entry which is preliminary data.</text>
</comment>
<sequence>MSRFSGKRILITGGTSGMGLAGAKRITEEGGRVAVTGYRREHLEEAADILPSDAWVLKNDASDPAAIAQLADVVKEMGGLDGLWLNAGYAQVGSIEDTDAEFFDRMMSVNARGPLLQIAKLKDLLSPNASIVLTSSTSAYESAPMASVYAATKGAMISMARCCAAALGERGIRVNVLVPGPIDTNFRNFMAAEVRRQFEDGLVNQLPLRRVGTAAEAAAVALFLLSDDSSYVTGSQYAVDGGLMMR</sequence>
<evidence type="ECO:0000256" key="1">
    <source>
        <dbReference type="ARBA" id="ARBA00006484"/>
    </source>
</evidence>
<comment type="similarity">
    <text evidence="1">Belongs to the short-chain dehydrogenases/reductases (SDR) family.</text>
</comment>
<protein>
    <submittedName>
        <fullName evidence="3">SDR family oxidoreductase</fullName>
    </submittedName>
</protein>
<keyword evidence="6" id="KW-1185">Reference proteome</keyword>
<organism evidence="3 5">
    <name type="scientific">Pseudomonas kitaguniensis</name>
    <dbReference type="NCBI Taxonomy" id="2607908"/>
    <lineage>
        <taxon>Bacteria</taxon>
        <taxon>Pseudomonadati</taxon>
        <taxon>Pseudomonadota</taxon>
        <taxon>Gammaproteobacteria</taxon>
        <taxon>Pseudomonadales</taxon>
        <taxon>Pseudomonadaceae</taxon>
        <taxon>Pseudomonas</taxon>
    </lineage>
</organism>
<dbReference type="GO" id="GO:0016491">
    <property type="term" value="F:oxidoreductase activity"/>
    <property type="evidence" value="ECO:0007669"/>
    <property type="project" value="UniProtKB-KW"/>
</dbReference>
<dbReference type="Pfam" id="PF13561">
    <property type="entry name" value="adh_short_C2"/>
    <property type="match status" value="1"/>
</dbReference>
<dbReference type="PANTHER" id="PTHR43477:SF1">
    <property type="entry name" value="DIHYDROANTICAPSIN 7-DEHYDROGENASE"/>
    <property type="match status" value="1"/>
</dbReference>
<evidence type="ECO:0000313" key="5">
    <source>
        <dbReference type="Proteomes" id="UP000325438"/>
    </source>
</evidence>
<dbReference type="Gene3D" id="3.40.50.720">
    <property type="entry name" value="NAD(P)-binding Rossmann-like Domain"/>
    <property type="match status" value="1"/>
</dbReference>
<dbReference type="PANTHER" id="PTHR43477">
    <property type="entry name" value="DIHYDROANTICAPSIN 7-DEHYDROGENASE"/>
    <property type="match status" value="1"/>
</dbReference>
<dbReference type="CDD" id="cd05233">
    <property type="entry name" value="SDR_c"/>
    <property type="match status" value="1"/>
</dbReference>
<reference evidence="3 5" key="1">
    <citation type="submission" date="2019-09" db="EMBL/GenBank/DDBJ databases">
        <title>The draft genomes of Allium pathogen Pseudomonas sp.</title>
        <authorList>
            <person name="Fujikawa T."/>
            <person name="Sawada H."/>
        </authorList>
    </citation>
    <scope>NUCLEOTIDE SEQUENCE [LARGE SCALE GENOMIC DNA]</scope>
    <source>
        <strain evidence="3 5">MAFF 730085</strain>
    </source>
</reference>
<reference evidence="4 6" key="2">
    <citation type="journal article" date="2020" name="Int. J. Syst. Evol. Microbiol.">
        <title>Pseudomonas kitaguniensis sp. nov., a pathogen causing bacterial rot of Welsh onion in Japan.</title>
        <authorList>
            <person name="Sawada H."/>
            <person name="Fujikawa T."/>
            <person name="Nishiwaki Y."/>
            <person name="Horita H."/>
        </authorList>
    </citation>
    <scope>NUCLEOTIDE SEQUENCE [LARGE SCALE GENOMIC DNA]</scope>
    <source>
        <strain evidence="4 6">MAFF 212408</strain>
    </source>
</reference>
<reference evidence="4 6" key="3">
    <citation type="journal article" date="2023" name="Plant Pathol.">
        <title>Dismantling and reorganizing Pseudomonas marginalis sensu#lato.</title>
        <authorList>
            <person name="Sawada H."/>
            <person name="Fujikawa T."/>
            <person name="Satou M."/>
        </authorList>
    </citation>
    <scope>NUCLEOTIDE SEQUENCE [LARGE SCALE GENOMIC DNA]</scope>
    <source>
        <strain evidence="4 6">MAFF 212408</strain>
    </source>
</reference>
<keyword evidence="2" id="KW-0560">Oxidoreductase</keyword>
<dbReference type="RefSeq" id="WP_172979328.1">
    <property type="nucleotide sequence ID" value="NZ_VUAZ01000021.1"/>
</dbReference>